<dbReference type="SUPFAM" id="SSF53335">
    <property type="entry name" value="S-adenosyl-L-methionine-dependent methyltransferases"/>
    <property type="match status" value="1"/>
</dbReference>
<keyword evidence="1" id="KW-0489">Methyltransferase</keyword>
<accession>A0ABW2L6R4</accession>
<gene>
    <name evidence="1" type="ORF">ACFQY0_08710</name>
</gene>
<dbReference type="EMBL" id="JBHTBS010000003">
    <property type="protein sequence ID" value="MFC7337255.1"/>
    <property type="molecule type" value="Genomic_DNA"/>
</dbReference>
<dbReference type="PANTHER" id="PTHR35276:SF1">
    <property type="entry name" value="TRNA (MNM(5)S(2)U34)-METHYLTRANSFERASE, CHLOROPLASTIC"/>
    <property type="match status" value="1"/>
</dbReference>
<comment type="caution">
    <text evidence="1">The sequence shown here is derived from an EMBL/GenBank/DDBJ whole genome shotgun (WGS) entry which is preliminary data.</text>
</comment>
<proteinExistence type="predicted"/>
<organism evidence="1 2">
    <name type="scientific">Haloferula chungangensis</name>
    <dbReference type="NCBI Taxonomy" id="1048331"/>
    <lineage>
        <taxon>Bacteria</taxon>
        <taxon>Pseudomonadati</taxon>
        <taxon>Verrucomicrobiota</taxon>
        <taxon>Verrucomicrobiia</taxon>
        <taxon>Verrucomicrobiales</taxon>
        <taxon>Verrucomicrobiaceae</taxon>
        <taxon>Haloferula</taxon>
    </lineage>
</organism>
<dbReference type="Pfam" id="PF06962">
    <property type="entry name" value="rRNA_methylase"/>
    <property type="match status" value="1"/>
</dbReference>
<evidence type="ECO:0000313" key="2">
    <source>
        <dbReference type="Proteomes" id="UP001596472"/>
    </source>
</evidence>
<reference evidence="2" key="1">
    <citation type="journal article" date="2019" name="Int. J. Syst. Evol. Microbiol.">
        <title>The Global Catalogue of Microorganisms (GCM) 10K type strain sequencing project: providing services to taxonomists for standard genome sequencing and annotation.</title>
        <authorList>
            <consortium name="The Broad Institute Genomics Platform"/>
            <consortium name="The Broad Institute Genome Sequencing Center for Infectious Disease"/>
            <person name="Wu L."/>
            <person name="Ma J."/>
        </authorList>
    </citation>
    <scope>NUCLEOTIDE SEQUENCE [LARGE SCALE GENOMIC DNA]</scope>
    <source>
        <strain evidence="2">CGMCC 4.1467</strain>
    </source>
</reference>
<name>A0ABW2L6R4_9BACT</name>
<dbReference type="InterPro" id="IPR010719">
    <property type="entry name" value="MnmM_MeTrfase"/>
</dbReference>
<dbReference type="GO" id="GO:0032259">
    <property type="term" value="P:methylation"/>
    <property type="evidence" value="ECO:0007669"/>
    <property type="project" value="UniProtKB-KW"/>
</dbReference>
<dbReference type="Proteomes" id="UP001596472">
    <property type="component" value="Unassembled WGS sequence"/>
</dbReference>
<dbReference type="InterPro" id="IPR029063">
    <property type="entry name" value="SAM-dependent_MTases_sf"/>
</dbReference>
<dbReference type="PANTHER" id="PTHR35276">
    <property type="entry name" value="S-ADENOSYL-L-METHIONINE-DEPENDENT METHYLTRANSFERASES SUPERFAMILY PROTEIN"/>
    <property type="match status" value="1"/>
</dbReference>
<sequence>MIERPTAAAHRMVAEVVKEGDLAVDATAGNGHDTLFLAGLVGESGRVLAFDVQEAAILSTRKRVSDAGVESRVELRHESHGKLLERVGRGGASAVMFNLGYLPGGDHAVTTEVGESSKAVVQGLFALKPGGVMTIVCYTGHPGGAEEAAVVVMGLERILEEGTAGAFALVVGEPSRDKAPFLVVVRKEG</sequence>
<keyword evidence="2" id="KW-1185">Reference proteome</keyword>
<protein>
    <submittedName>
        <fullName evidence="1">Class I SAM-dependent methyltransferase</fullName>
        <ecNumber evidence="1">2.1.1.-</ecNumber>
    </submittedName>
</protein>
<dbReference type="EC" id="2.1.1.-" evidence="1"/>
<keyword evidence="1" id="KW-0808">Transferase</keyword>
<evidence type="ECO:0000313" key="1">
    <source>
        <dbReference type="EMBL" id="MFC7337255.1"/>
    </source>
</evidence>
<dbReference type="GO" id="GO:0008168">
    <property type="term" value="F:methyltransferase activity"/>
    <property type="evidence" value="ECO:0007669"/>
    <property type="project" value="UniProtKB-KW"/>
</dbReference>
<dbReference type="Gene3D" id="3.40.50.150">
    <property type="entry name" value="Vaccinia Virus protein VP39"/>
    <property type="match status" value="1"/>
</dbReference>